<evidence type="ECO:0000313" key="2">
    <source>
        <dbReference type="EMBL" id="OBR81864.1"/>
    </source>
</evidence>
<feature type="compositionally biased region" description="Polar residues" evidence="1">
    <location>
        <begin position="65"/>
        <end position="82"/>
    </location>
</feature>
<feature type="compositionally biased region" description="Polar residues" evidence="1">
    <location>
        <begin position="15"/>
        <end position="36"/>
    </location>
</feature>
<dbReference type="RefSeq" id="XP_018259706.1">
    <property type="nucleotide sequence ID" value="XM_018411038.1"/>
</dbReference>
<dbReference type="VEuPathDB" id="FungiDB:I303_07774"/>
<dbReference type="GeneID" id="28971473"/>
<accession>A0A1A5ZVN0</accession>
<dbReference type="AlphaFoldDB" id="A0A1A5ZVN0"/>
<organism evidence="2">
    <name type="scientific">Kwoniella dejecticola CBS 10117</name>
    <dbReference type="NCBI Taxonomy" id="1296121"/>
    <lineage>
        <taxon>Eukaryota</taxon>
        <taxon>Fungi</taxon>
        <taxon>Dikarya</taxon>
        <taxon>Basidiomycota</taxon>
        <taxon>Agaricomycotina</taxon>
        <taxon>Tremellomycetes</taxon>
        <taxon>Tremellales</taxon>
        <taxon>Cryptococcaceae</taxon>
        <taxon>Kwoniella</taxon>
    </lineage>
</organism>
<feature type="compositionally biased region" description="Basic and acidic residues" evidence="1">
    <location>
        <begin position="43"/>
        <end position="64"/>
    </location>
</feature>
<gene>
    <name evidence="2" type="ORF">I303_07774</name>
    <name evidence="3" type="ORF">I303_107769</name>
</gene>
<keyword evidence="4" id="KW-1185">Reference proteome</keyword>
<reference evidence="3" key="3">
    <citation type="submission" date="2024-02" db="EMBL/GenBank/DDBJ databases">
        <title>Comparative genomics of Cryptococcus and Kwoniella reveals pathogenesis evolution and contrasting modes of karyotype evolution via chromosome fusion or intercentromeric recombination.</title>
        <authorList>
            <person name="Coelho M.A."/>
            <person name="David-Palma M."/>
            <person name="Shea T."/>
            <person name="Bowers K."/>
            <person name="McGinley-Smith S."/>
            <person name="Mohammad A.W."/>
            <person name="Gnirke A."/>
            <person name="Yurkov A.M."/>
            <person name="Nowrousian M."/>
            <person name="Sun S."/>
            <person name="Cuomo C.A."/>
            <person name="Heitman J."/>
        </authorList>
    </citation>
    <scope>NUCLEOTIDE SEQUENCE</scope>
    <source>
        <strain evidence="3">CBS 10117</strain>
    </source>
</reference>
<dbReference type="EMBL" id="CP144539">
    <property type="protein sequence ID" value="WWC65155.1"/>
    <property type="molecule type" value="Genomic_DNA"/>
</dbReference>
<evidence type="ECO:0000313" key="4">
    <source>
        <dbReference type="Proteomes" id="UP000078595"/>
    </source>
</evidence>
<feature type="region of interest" description="Disordered" evidence="1">
    <location>
        <begin position="1"/>
        <end position="106"/>
    </location>
</feature>
<protein>
    <submittedName>
        <fullName evidence="2">Uncharacterized protein</fullName>
    </submittedName>
</protein>
<dbReference type="KEGG" id="kdj:28971473"/>
<evidence type="ECO:0000256" key="1">
    <source>
        <dbReference type="SAM" id="MobiDB-lite"/>
    </source>
</evidence>
<dbReference type="Proteomes" id="UP000078595">
    <property type="component" value="Chromosome 10"/>
</dbReference>
<dbReference type="EMBL" id="KI894036">
    <property type="protein sequence ID" value="OBR81864.1"/>
    <property type="molecule type" value="Genomic_DNA"/>
</dbReference>
<sequence>MSSWLEYLEDGDLSWTGTSPSPDQNEAFTSPMTDTRATLAADEGPRSSKFSSDEGLRTCEETVHTTDSVSQGPSSQSYTLTPINHGGRRKRLTVKPPSSLGRGRSSISRTWKRKYLNRQKRYLHIKNVIEIYKAKSLP</sequence>
<proteinExistence type="predicted"/>
<evidence type="ECO:0000313" key="3">
    <source>
        <dbReference type="EMBL" id="WWC65155.1"/>
    </source>
</evidence>
<reference evidence="3" key="2">
    <citation type="submission" date="2013-07" db="EMBL/GenBank/DDBJ databases">
        <authorList>
            <consortium name="The Broad Institute Genome Sequencing Platform"/>
            <person name="Cuomo C."/>
            <person name="Litvintseva A."/>
            <person name="Chen Y."/>
            <person name="Heitman J."/>
            <person name="Sun S."/>
            <person name="Springer D."/>
            <person name="Dromer F."/>
            <person name="Young S.K."/>
            <person name="Zeng Q."/>
            <person name="Gargeya S."/>
            <person name="Fitzgerald M."/>
            <person name="Abouelleil A."/>
            <person name="Alvarado L."/>
            <person name="Berlin A.M."/>
            <person name="Chapman S.B."/>
            <person name="Dewar J."/>
            <person name="Goldberg J."/>
            <person name="Griggs A."/>
            <person name="Gujja S."/>
            <person name="Hansen M."/>
            <person name="Howarth C."/>
            <person name="Imamovic A."/>
            <person name="Larimer J."/>
            <person name="McCowan C."/>
            <person name="Murphy C."/>
            <person name="Pearson M."/>
            <person name="Priest M."/>
            <person name="Roberts A."/>
            <person name="Saif S."/>
            <person name="Shea T."/>
            <person name="Sykes S."/>
            <person name="Wortman J."/>
            <person name="Nusbaum C."/>
            <person name="Birren B."/>
        </authorList>
    </citation>
    <scope>NUCLEOTIDE SEQUENCE</scope>
    <source>
        <strain evidence="3">CBS 10117</strain>
    </source>
</reference>
<reference evidence="2" key="1">
    <citation type="submission" date="2013-07" db="EMBL/GenBank/DDBJ databases">
        <title>The Genome Sequence of Cryptococcus dejecticola CBS10117.</title>
        <authorList>
            <consortium name="The Broad Institute Genome Sequencing Platform"/>
            <person name="Cuomo C."/>
            <person name="Litvintseva A."/>
            <person name="Chen Y."/>
            <person name="Heitman J."/>
            <person name="Sun S."/>
            <person name="Springer D."/>
            <person name="Dromer F."/>
            <person name="Young S.K."/>
            <person name="Zeng Q."/>
            <person name="Gargeya S."/>
            <person name="Fitzgerald M."/>
            <person name="Abouelleil A."/>
            <person name="Alvarado L."/>
            <person name="Berlin A.M."/>
            <person name="Chapman S.B."/>
            <person name="Dewar J."/>
            <person name="Goldberg J."/>
            <person name="Griggs A."/>
            <person name="Gujja S."/>
            <person name="Hansen M."/>
            <person name="Howarth C."/>
            <person name="Imamovic A."/>
            <person name="Larimer J."/>
            <person name="McCowan C."/>
            <person name="Murphy C."/>
            <person name="Pearson M."/>
            <person name="Priest M."/>
            <person name="Roberts A."/>
            <person name="Saif S."/>
            <person name="Shea T."/>
            <person name="Sykes S."/>
            <person name="Wortman J."/>
            <person name="Nusbaum C."/>
            <person name="Birren B."/>
        </authorList>
    </citation>
    <scope>NUCLEOTIDE SEQUENCE [LARGE SCALE GENOMIC DNA]</scope>
    <source>
        <strain evidence="2">CBS 10117</strain>
    </source>
</reference>
<name>A0A1A5ZVN0_9TREE</name>